<organism evidence="4 5">
    <name type="scientific">Helicobacter cholecystus</name>
    <dbReference type="NCBI Taxonomy" id="45498"/>
    <lineage>
        <taxon>Bacteria</taxon>
        <taxon>Pseudomonadati</taxon>
        <taxon>Campylobacterota</taxon>
        <taxon>Epsilonproteobacteria</taxon>
        <taxon>Campylobacterales</taxon>
        <taxon>Helicobacteraceae</taxon>
        <taxon>Helicobacter</taxon>
    </lineage>
</organism>
<protein>
    <submittedName>
        <fullName evidence="4">Lytic transglycosylase domain-containing protein</fullName>
    </submittedName>
</protein>
<evidence type="ECO:0000256" key="1">
    <source>
        <dbReference type="ARBA" id="ARBA00007734"/>
    </source>
</evidence>
<dbReference type="SUPFAM" id="SSF53955">
    <property type="entry name" value="Lysozyme-like"/>
    <property type="match status" value="1"/>
</dbReference>
<feature type="domain" description="Transglycosylase SLT" evidence="3">
    <location>
        <begin position="383"/>
        <end position="485"/>
    </location>
</feature>
<comment type="similarity">
    <text evidence="1">Belongs to the transglycosylase Slt family.</text>
</comment>
<dbReference type="OrthoDB" id="5525175at2"/>
<dbReference type="InterPro" id="IPR023346">
    <property type="entry name" value="Lysozyme-like_dom_sf"/>
</dbReference>
<evidence type="ECO:0000313" key="5">
    <source>
        <dbReference type="Proteomes" id="UP000257067"/>
    </source>
</evidence>
<sequence>MKIVKIMFLCLSLLCASDITLEFIQTKPRGIARDFYIWRFLQDPKTSLQEAIVAYDLVYKKNPKIEKLIAQKGYIHELPKEVGCKQMDFKKLQESDGECIAFGLKLSNIPSLPISQTQAMIQKLQEVDPIIAQEVKILTLKDPLPAILATQNAKIFSEIFYGLNLAQRQAIFNHNIPANELAIIANQNDPNFNKMLQYVLLSHQFNEFKKSILQAPIQKVEDKILLLIGIAQAQANHLQKAQEYFSLILETSKNQLFRDKALFWQYLISQDKNYLQTLAQSPIVNLYSIYAAQTLKVKPAYTIISKLDDLKNVPPSFDITNPFEWQILRDSLIKIPTGDELKPILDQKLAHPQSSPHYAYMLNRIKKYKGNYFLMPYDSLLNWKSNHQKALTYAIAKQESNLLPALISSSYALGMMQIMPFNLEPFAKAMGKKDANLDDLFHPQNALEYGRFYLAELENEFKHPLFVAYAYNGGPGFWRRTLEKKTLFIKNRKYEPWLSLELIPYEESKNYGQIVLANYIIYQQILGKEINLQSFLNQTLVN</sequence>
<dbReference type="AlphaFoldDB" id="A0A3D8IUQ9"/>
<dbReference type="PANTHER" id="PTHR37423">
    <property type="entry name" value="SOLUBLE LYTIC MUREIN TRANSGLYCOSYLASE-RELATED"/>
    <property type="match status" value="1"/>
</dbReference>
<comment type="caution">
    <text evidence="4">The sequence shown here is derived from an EMBL/GenBank/DDBJ whole genome shotgun (WGS) entry which is preliminary data.</text>
</comment>
<dbReference type="CDD" id="cd13401">
    <property type="entry name" value="Slt70-like"/>
    <property type="match status" value="1"/>
</dbReference>
<gene>
    <name evidence="4" type="ORF">CQA62_05660</name>
</gene>
<feature type="signal peptide" evidence="2">
    <location>
        <begin position="1"/>
        <end position="17"/>
    </location>
</feature>
<dbReference type="InterPro" id="IPR008258">
    <property type="entry name" value="Transglycosylase_SLT_dom_1"/>
</dbReference>
<proteinExistence type="inferred from homology"/>
<evidence type="ECO:0000313" key="4">
    <source>
        <dbReference type="EMBL" id="RDU68706.1"/>
    </source>
</evidence>
<dbReference type="Gene3D" id="1.10.530.10">
    <property type="match status" value="1"/>
</dbReference>
<accession>A0A3D8IUQ9</accession>
<feature type="chain" id="PRO_5043181857" evidence="2">
    <location>
        <begin position="18"/>
        <end position="542"/>
    </location>
</feature>
<dbReference type="EMBL" id="NXLU01000007">
    <property type="protein sequence ID" value="RDU68706.1"/>
    <property type="molecule type" value="Genomic_DNA"/>
</dbReference>
<dbReference type="Pfam" id="PF01464">
    <property type="entry name" value="SLT"/>
    <property type="match status" value="1"/>
</dbReference>
<name>A0A3D8IUQ9_9HELI</name>
<keyword evidence="2" id="KW-0732">Signal</keyword>
<reference evidence="4 5" key="1">
    <citation type="submission" date="2018-04" db="EMBL/GenBank/DDBJ databases">
        <title>Novel Campyloabacter and Helicobacter Species and Strains.</title>
        <authorList>
            <person name="Mannion A.J."/>
            <person name="Shen Z."/>
            <person name="Fox J.G."/>
        </authorList>
    </citation>
    <scope>NUCLEOTIDE SEQUENCE [LARGE SCALE GENOMIC DNA]</scope>
    <source>
        <strain evidence="4 5">ATCC 700242</strain>
    </source>
</reference>
<evidence type="ECO:0000256" key="2">
    <source>
        <dbReference type="SAM" id="SignalP"/>
    </source>
</evidence>
<dbReference type="PANTHER" id="PTHR37423:SF2">
    <property type="entry name" value="MEMBRANE-BOUND LYTIC MUREIN TRANSGLYCOSYLASE C"/>
    <property type="match status" value="1"/>
</dbReference>
<keyword evidence="5" id="KW-1185">Reference proteome</keyword>
<dbReference type="Proteomes" id="UP000257067">
    <property type="component" value="Unassembled WGS sequence"/>
</dbReference>
<evidence type="ECO:0000259" key="3">
    <source>
        <dbReference type="Pfam" id="PF01464"/>
    </source>
</evidence>